<evidence type="ECO:0000256" key="2">
    <source>
        <dbReference type="ARBA" id="ARBA00009695"/>
    </source>
</evidence>
<keyword evidence="4 5" id="KW-0963">Cytoplasm</keyword>
<comment type="caution">
    <text evidence="9">The sequence shown here is derived from an EMBL/GenBank/DDBJ whole genome shotgun (WGS) entry which is preliminary data.</text>
</comment>
<feature type="domain" description="RecX second three-helical" evidence="7">
    <location>
        <begin position="99"/>
        <end position="132"/>
    </location>
</feature>
<dbReference type="InterPro" id="IPR053924">
    <property type="entry name" value="RecX_HTH_2nd"/>
</dbReference>
<accession>A0ABU9CIK0</accession>
<dbReference type="PANTHER" id="PTHR33602:SF1">
    <property type="entry name" value="REGULATORY PROTEIN RECX FAMILY PROTEIN"/>
    <property type="match status" value="1"/>
</dbReference>
<dbReference type="InterPro" id="IPR053925">
    <property type="entry name" value="RecX_HTH_3rd"/>
</dbReference>
<dbReference type="HAMAP" id="MF_01114">
    <property type="entry name" value="RecX"/>
    <property type="match status" value="1"/>
</dbReference>
<dbReference type="EMBL" id="JBBUTH010000008">
    <property type="protein sequence ID" value="MEK8051670.1"/>
    <property type="molecule type" value="Genomic_DNA"/>
</dbReference>
<evidence type="ECO:0000256" key="4">
    <source>
        <dbReference type="ARBA" id="ARBA00022490"/>
    </source>
</evidence>
<comment type="subcellular location">
    <subcellularLocation>
        <location evidence="1 5">Cytoplasm</location>
    </subcellularLocation>
</comment>
<feature type="region of interest" description="Disordered" evidence="6">
    <location>
        <begin position="35"/>
        <end position="80"/>
    </location>
</feature>
<dbReference type="Pfam" id="PF02631">
    <property type="entry name" value="RecX_HTH2"/>
    <property type="match status" value="1"/>
</dbReference>
<dbReference type="Gene3D" id="1.10.10.10">
    <property type="entry name" value="Winged helix-like DNA-binding domain superfamily/Winged helix DNA-binding domain"/>
    <property type="match status" value="3"/>
</dbReference>
<evidence type="ECO:0000313" key="10">
    <source>
        <dbReference type="Proteomes" id="UP001365405"/>
    </source>
</evidence>
<proteinExistence type="inferred from homology"/>
<sequence>MPPRPASLKVRALQWLAQREHSRAELRARLLRAAAGRPVPPPAVSAPGWAAPLEGPAGDGDTFAADAPDDDSQAGADPVDHAPEVDALLDWLSARGYLSDQRFIDSRIHTRQGRYGNLRIERELAQHGLAPDADTRQQLRDTELARAHEVWQRKYGAPAADPGERLRQMRFLAGRGFSSDVVRRVIRGLTDDEA</sequence>
<reference evidence="9 10" key="1">
    <citation type="submission" date="2024-04" db="EMBL/GenBank/DDBJ databases">
        <title>Novel species of the genus Ideonella isolated from streams.</title>
        <authorList>
            <person name="Lu H."/>
        </authorList>
    </citation>
    <scope>NUCLEOTIDE SEQUENCE [LARGE SCALE GENOMIC DNA]</scope>
    <source>
        <strain evidence="9 10">DXS22W</strain>
    </source>
</reference>
<keyword evidence="10" id="KW-1185">Reference proteome</keyword>
<dbReference type="InterPro" id="IPR036388">
    <property type="entry name" value="WH-like_DNA-bd_sf"/>
</dbReference>
<evidence type="ECO:0000256" key="5">
    <source>
        <dbReference type="HAMAP-Rule" id="MF_01114"/>
    </source>
</evidence>
<dbReference type="InterPro" id="IPR003783">
    <property type="entry name" value="Regulatory_RecX"/>
</dbReference>
<evidence type="ECO:0000259" key="7">
    <source>
        <dbReference type="Pfam" id="PF02631"/>
    </source>
</evidence>
<evidence type="ECO:0000256" key="1">
    <source>
        <dbReference type="ARBA" id="ARBA00004496"/>
    </source>
</evidence>
<evidence type="ECO:0000313" key="9">
    <source>
        <dbReference type="EMBL" id="MEK8051670.1"/>
    </source>
</evidence>
<comment type="function">
    <text evidence="5">Modulates RecA activity.</text>
</comment>
<protein>
    <recommendedName>
        <fullName evidence="3 5">Regulatory protein RecX</fullName>
    </recommendedName>
</protein>
<dbReference type="Proteomes" id="UP001365405">
    <property type="component" value="Unassembled WGS sequence"/>
</dbReference>
<name>A0ABU9CIK0_9BURK</name>
<evidence type="ECO:0000256" key="3">
    <source>
        <dbReference type="ARBA" id="ARBA00018111"/>
    </source>
</evidence>
<feature type="domain" description="RecX third three-helical" evidence="8">
    <location>
        <begin position="141"/>
        <end position="186"/>
    </location>
</feature>
<evidence type="ECO:0000259" key="8">
    <source>
        <dbReference type="Pfam" id="PF21981"/>
    </source>
</evidence>
<gene>
    <name evidence="5" type="primary">recX</name>
    <name evidence="9" type="ORF">AACH10_15575</name>
</gene>
<dbReference type="Pfam" id="PF21981">
    <property type="entry name" value="RecX_HTH3"/>
    <property type="match status" value="1"/>
</dbReference>
<dbReference type="RefSeq" id="WP_341411369.1">
    <property type="nucleotide sequence ID" value="NZ_JBBUTH010000008.1"/>
</dbReference>
<organism evidence="9 10">
    <name type="scientific">Pseudaquabacterium inlustre</name>
    <dbReference type="NCBI Taxonomy" id="2984192"/>
    <lineage>
        <taxon>Bacteria</taxon>
        <taxon>Pseudomonadati</taxon>
        <taxon>Pseudomonadota</taxon>
        <taxon>Betaproteobacteria</taxon>
        <taxon>Burkholderiales</taxon>
        <taxon>Sphaerotilaceae</taxon>
        <taxon>Pseudaquabacterium</taxon>
    </lineage>
</organism>
<comment type="similarity">
    <text evidence="2 5">Belongs to the RecX family.</text>
</comment>
<dbReference type="PANTHER" id="PTHR33602">
    <property type="entry name" value="REGULATORY PROTEIN RECX FAMILY PROTEIN"/>
    <property type="match status" value="1"/>
</dbReference>
<evidence type="ECO:0000256" key="6">
    <source>
        <dbReference type="SAM" id="MobiDB-lite"/>
    </source>
</evidence>